<accession>A0A2H1JV22</accession>
<dbReference type="Proteomes" id="UP000234382">
    <property type="component" value="Unassembled WGS sequence"/>
</dbReference>
<keyword evidence="3" id="KW-1185">Reference proteome</keyword>
<evidence type="ECO:0000313" key="2">
    <source>
        <dbReference type="EMBL" id="SMX91385.1"/>
    </source>
</evidence>
<sequence length="107" mass="11102">MNMMKAEFINHSTAVLAQGYDPGVEPRFDAPWMGFFRTLGGQILGTIMACIVIFMGIALAFWVASKIGGSGAGQSMGAKALLIGLAACVIMGSLGGAAMYFSGLSLF</sequence>
<proteinExistence type="predicted"/>
<dbReference type="RefSeq" id="WP_101546762.1">
    <property type="nucleotide sequence ID" value="NZ_FXYX01000018.1"/>
</dbReference>
<reference evidence="3" key="1">
    <citation type="submission" date="2017-03" db="EMBL/GenBank/DDBJ databases">
        <authorList>
            <person name="Monnet C."/>
        </authorList>
    </citation>
    <scope>NUCLEOTIDE SEQUENCE [LARGE SCALE GENOMIC DNA]</scope>
    <source>
        <strain evidence="3">ATCC 49514</strain>
    </source>
</reference>
<dbReference type="EMBL" id="FXYX01000018">
    <property type="protein sequence ID" value="SMX91385.1"/>
    <property type="molecule type" value="Genomic_DNA"/>
</dbReference>
<keyword evidence="1" id="KW-0472">Membrane</keyword>
<keyword evidence="1" id="KW-1133">Transmembrane helix</keyword>
<feature type="transmembrane region" description="Helical" evidence="1">
    <location>
        <begin position="76"/>
        <end position="101"/>
    </location>
</feature>
<name>A0A2H1JV22_9MICO</name>
<organism evidence="2 3">
    <name type="scientific">Brevibacterium iodinum ATCC 49514</name>
    <dbReference type="NCBI Taxonomy" id="1255616"/>
    <lineage>
        <taxon>Bacteria</taxon>
        <taxon>Bacillati</taxon>
        <taxon>Actinomycetota</taxon>
        <taxon>Actinomycetes</taxon>
        <taxon>Micrococcales</taxon>
        <taxon>Brevibacteriaceae</taxon>
        <taxon>Brevibacterium</taxon>
    </lineage>
</organism>
<protein>
    <submittedName>
        <fullName evidence="2">Uncharacterized protein</fullName>
    </submittedName>
</protein>
<keyword evidence="1" id="KW-0812">Transmembrane</keyword>
<feature type="transmembrane region" description="Helical" evidence="1">
    <location>
        <begin position="43"/>
        <end position="64"/>
    </location>
</feature>
<dbReference type="AlphaFoldDB" id="A0A2H1JV22"/>
<evidence type="ECO:0000313" key="3">
    <source>
        <dbReference type="Proteomes" id="UP000234382"/>
    </source>
</evidence>
<evidence type="ECO:0000256" key="1">
    <source>
        <dbReference type="SAM" id="Phobius"/>
    </source>
</evidence>
<gene>
    <name evidence="2" type="ORF">BI49514_02395</name>
</gene>